<dbReference type="InterPro" id="IPR013078">
    <property type="entry name" value="His_Pase_superF_clade-1"/>
</dbReference>
<dbReference type="InterPro" id="IPR029033">
    <property type="entry name" value="His_PPase_superfam"/>
</dbReference>
<dbReference type="OrthoDB" id="280692at2"/>
<keyword evidence="1" id="KW-0378">Hydrolase</keyword>
<sequence length="216" mass="23751">MAELILVRHGQANSTARDADSYDNLSALGIEQGRWLGETLRREAKPFSRTLCGSLRRHHQTAAAMGHDTRLTDPRLDEFDYFGLAQQMQAEHGIAMPEDGAGFAAHVPVLLEHWQRGALSEVTESFEAFEARVADALRDQVAPGGRVLLVTSGGVIAMALRIVLGLDLAATSRIMLQVMNTSLHRIEHIHGEMMLAQFNATPHLDAPDRAHARTFV</sequence>
<dbReference type="RefSeq" id="WP_085869058.1">
    <property type="nucleotide sequence ID" value="NZ_FWFQ01000017.1"/>
</dbReference>
<name>A0A1Y5SUK3_9RHOB</name>
<dbReference type="SMART" id="SM00855">
    <property type="entry name" value="PGAM"/>
    <property type="match status" value="1"/>
</dbReference>
<evidence type="ECO:0000313" key="3">
    <source>
        <dbReference type="Proteomes" id="UP000193409"/>
    </source>
</evidence>
<proteinExistence type="predicted"/>
<evidence type="ECO:0000313" key="2">
    <source>
        <dbReference type="EMBL" id="SLN48674.1"/>
    </source>
</evidence>
<reference evidence="2 3" key="1">
    <citation type="submission" date="2017-03" db="EMBL/GenBank/DDBJ databases">
        <authorList>
            <person name="Afonso C.L."/>
            <person name="Miller P.J."/>
            <person name="Scott M.A."/>
            <person name="Spackman E."/>
            <person name="Goraichik I."/>
            <person name="Dimitrov K.M."/>
            <person name="Suarez D.L."/>
            <person name="Swayne D.E."/>
        </authorList>
    </citation>
    <scope>NUCLEOTIDE SEQUENCE [LARGE SCALE GENOMIC DNA]</scope>
    <source>
        <strain evidence="2 3">CECT 7680</strain>
    </source>
</reference>
<gene>
    <name evidence="2" type="ORF">PSA7680_02516</name>
</gene>
<dbReference type="Pfam" id="PF00300">
    <property type="entry name" value="His_Phos_1"/>
    <property type="match status" value="1"/>
</dbReference>
<dbReference type="SUPFAM" id="SSF53254">
    <property type="entry name" value="Phosphoglycerate mutase-like"/>
    <property type="match status" value="1"/>
</dbReference>
<organism evidence="2 3">
    <name type="scientific">Pseudoruegeria aquimaris</name>
    <dbReference type="NCBI Taxonomy" id="393663"/>
    <lineage>
        <taxon>Bacteria</taxon>
        <taxon>Pseudomonadati</taxon>
        <taxon>Pseudomonadota</taxon>
        <taxon>Alphaproteobacteria</taxon>
        <taxon>Rhodobacterales</taxon>
        <taxon>Roseobacteraceae</taxon>
        <taxon>Pseudoruegeria</taxon>
    </lineage>
</organism>
<keyword evidence="3" id="KW-1185">Reference proteome</keyword>
<dbReference type="PANTHER" id="PTHR20935">
    <property type="entry name" value="PHOSPHOGLYCERATE MUTASE-RELATED"/>
    <property type="match status" value="1"/>
</dbReference>
<accession>A0A1Y5SUK3</accession>
<dbReference type="Proteomes" id="UP000193409">
    <property type="component" value="Unassembled WGS sequence"/>
</dbReference>
<dbReference type="EMBL" id="FWFQ01000017">
    <property type="protein sequence ID" value="SLN48674.1"/>
    <property type="molecule type" value="Genomic_DNA"/>
</dbReference>
<protein>
    <submittedName>
        <fullName evidence="2">Phosphoglycerate mutase</fullName>
    </submittedName>
</protein>
<dbReference type="Gene3D" id="3.40.50.1240">
    <property type="entry name" value="Phosphoglycerate mutase-like"/>
    <property type="match status" value="1"/>
</dbReference>
<evidence type="ECO:0000256" key="1">
    <source>
        <dbReference type="ARBA" id="ARBA00022801"/>
    </source>
</evidence>
<dbReference type="PANTHER" id="PTHR20935:SF0">
    <property type="entry name" value="SERINE_THREONINE-PROTEIN PHOSPHATASE PGAM5, MITOCHONDRIAL"/>
    <property type="match status" value="1"/>
</dbReference>
<dbReference type="InterPro" id="IPR051021">
    <property type="entry name" value="Mito_Ser/Thr_phosphatase"/>
</dbReference>
<dbReference type="CDD" id="cd07067">
    <property type="entry name" value="HP_PGM_like"/>
    <property type="match status" value="1"/>
</dbReference>
<dbReference type="GO" id="GO:0016787">
    <property type="term" value="F:hydrolase activity"/>
    <property type="evidence" value="ECO:0007669"/>
    <property type="project" value="UniProtKB-KW"/>
</dbReference>
<dbReference type="AlphaFoldDB" id="A0A1Y5SUK3"/>